<dbReference type="AlphaFoldDB" id="A0AAU9J7L5"/>
<evidence type="ECO:0000313" key="1">
    <source>
        <dbReference type="EMBL" id="CAG9321925.1"/>
    </source>
</evidence>
<keyword evidence="2" id="KW-1185">Reference proteome</keyword>
<organism evidence="1 2">
    <name type="scientific">Blepharisma stoltei</name>
    <dbReference type="NCBI Taxonomy" id="1481888"/>
    <lineage>
        <taxon>Eukaryota</taxon>
        <taxon>Sar</taxon>
        <taxon>Alveolata</taxon>
        <taxon>Ciliophora</taxon>
        <taxon>Postciliodesmatophora</taxon>
        <taxon>Heterotrichea</taxon>
        <taxon>Heterotrichida</taxon>
        <taxon>Blepharismidae</taxon>
        <taxon>Blepharisma</taxon>
    </lineage>
</organism>
<name>A0AAU9J7L5_9CILI</name>
<reference evidence="1" key="1">
    <citation type="submission" date="2021-09" db="EMBL/GenBank/DDBJ databases">
        <authorList>
            <consortium name="AG Swart"/>
            <person name="Singh M."/>
            <person name="Singh A."/>
            <person name="Seah K."/>
            <person name="Emmerich C."/>
        </authorList>
    </citation>
    <scope>NUCLEOTIDE SEQUENCE</scope>
    <source>
        <strain evidence="1">ATCC30299</strain>
    </source>
</reference>
<protein>
    <submittedName>
        <fullName evidence="1">Uncharacterized protein</fullName>
    </submittedName>
</protein>
<accession>A0AAU9J7L5</accession>
<evidence type="ECO:0000313" key="2">
    <source>
        <dbReference type="Proteomes" id="UP001162131"/>
    </source>
</evidence>
<comment type="caution">
    <text evidence="1">The sequence shown here is derived from an EMBL/GenBank/DDBJ whole genome shotgun (WGS) entry which is preliminary data.</text>
</comment>
<gene>
    <name evidence="1" type="ORF">BSTOLATCC_MIC29829</name>
</gene>
<dbReference type="Proteomes" id="UP001162131">
    <property type="component" value="Unassembled WGS sequence"/>
</dbReference>
<sequence length="135" mass="15071">MAFFPTSTISCVLNPSDLHAFHIKSGLILVKNFPSPSCRSAYFLINHSSPLSCKSFSFSSSTISSSLWLLMKSCLALSSSIWKKSWTFSFFTMSFLITFSKTSTSLEFSIIFFRNFGTWPFASDFPKCCSAISNS</sequence>
<dbReference type="EMBL" id="CAJZBQ010000029">
    <property type="protein sequence ID" value="CAG9321925.1"/>
    <property type="molecule type" value="Genomic_DNA"/>
</dbReference>
<proteinExistence type="predicted"/>